<reference evidence="3" key="1">
    <citation type="journal article" date="2019" name="Int. J. Syst. Evol. Microbiol.">
        <title>The Global Catalogue of Microorganisms (GCM) 10K type strain sequencing project: providing services to taxonomists for standard genome sequencing and annotation.</title>
        <authorList>
            <consortium name="The Broad Institute Genomics Platform"/>
            <consortium name="The Broad Institute Genome Sequencing Center for Infectious Disease"/>
            <person name="Wu L."/>
            <person name="Ma J."/>
        </authorList>
    </citation>
    <scope>NUCLEOTIDE SEQUENCE [LARGE SCALE GENOMIC DNA]</scope>
    <source>
        <strain evidence="3">NBRC 104970</strain>
    </source>
</reference>
<evidence type="ECO:0000313" key="2">
    <source>
        <dbReference type="EMBL" id="GLS02983.1"/>
    </source>
</evidence>
<dbReference type="EMBL" id="BSOZ01000001">
    <property type="protein sequence ID" value="GLS02983.1"/>
    <property type="molecule type" value="Genomic_DNA"/>
</dbReference>
<protein>
    <recommendedName>
        <fullName evidence="4">Transmembrane protein</fullName>
    </recommendedName>
</protein>
<feature type="transmembrane region" description="Helical" evidence="1">
    <location>
        <begin position="119"/>
        <end position="152"/>
    </location>
</feature>
<organism evidence="2 3">
    <name type="scientific">Chitiniphilus shinanonensis</name>
    <dbReference type="NCBI Taxonomy" id="553088"/>
    <lineage>
        <taxon>Bacteria</taxon>
        <taxon>Pseudomonadati</taxon>
        <taxon>Pseudomonadota</taxon>
        <taxon>Betaproteobacteria</taxon>
        <taxon>Neisseriales</taxon>
        <taxon>Chitinibacteraceae</taxon>
        <taxon>Chitiniphilus</taxon>
    </lineage>
</organism>
<name>A0ABQ6BM07_9NEIS</name>
<dbReference type="NCBIfam" id="NF041043">
    <property type="entry name" value="BPSS1780_fam"/>
    <property type="match status" value="1"/>
</dbReference>
<dbReference type="Pfam" id="PF09955">
    <property type="entry name" value="DUF2189"/>
    <property type="match status" value="1"/>
</dbReference>
<keyword evidence="3" id="KW-1185">Reference proteome</keyword>
<evidence type="ECO:0000313" key="3">
    <source>
        <dbReference type="Proteomes" id="UP001156836"/>
    </source>
</evidence>
<keyword evidence="1" id="KW-1133">Transmembrane helix</keyword>
<feature type="transmembrane region" description="Helical" evidence="1">
    <location>
        <begin position="241"/>
        <end position="262"/>
    </location>
</feature>
<gene>
    <name evidence="2" type="ORF">GCM10007860_01260</name>
</gene>
<feature type="transmembrane region" description="Helical" evidence="1">
    <location>
        <begin position="214"/>
        <end position="235"/>
    </location>
</feature>
<feature type="transmembrane region" description="Helical" evidence="1">
    <location>
        <begin position="172"/>
        <end position="193"/>
    </location>
</feature>
<dbReference type="Proteomes" id="UP001156836">
    <property type="component" value="Unassembled WGS sequence"/>
</dbReference>
<evidence type="ECO:0000256" key="1">
    <source>
        <dbReference type="SAM" id="Phobius"/>
    </source>
</evidence>
<dbReference type="InterPro" id="IPR047798">
    <property type="entry name" value="BPSS1780-like"/>
</dbReference>
<feature type="transmembrane region" description="Helical" evidence="1">
    <location>
        <begin position="57"/>
        <end position="89"/>
    </location>
</feature>
<sequence>MRPYDTRDFQSVEQTMQQSDVVIDTTPEPRRVDALGGWKWIVDAFALYRRGWLQWTAMSGLFCVLLMALSVLPLVSMAATILTPVLVAGMMEAADRCRRGEPFAVMDLFNGFRHNTRELVLVGVFYLLAWLVFVMLLVVIITAFGLAPQLAALSEAGLAAKAAQAESVPRELMLFGLFGFFGGLLVSSIYLFAPALVMLRGMRAIEAMKLSYVAFWRNFLPVLVFSVVFIALTIIASIPALLGFIVLIPLALLTPYAAYVGIFE</sequence>
<keyword evidence="1" id="KW-0472">Membrane</keyword>
<evidence type="ECO:0008006" key="4">
    <source>
        <dbReference type="Google" id="ProtNLM"/>
    </source>
</evidence>
<dbReference type="InterPro" id="IPR018692">
    <property type="entry name" value="DUF2189"/>
</dbReference>
<comment type="caution">
    <text evidence="2">The sequence shown here is derived from an EMBL/GenBank/DDBJ whole genome shotgun (WGS) entry which is preliminary data.</text>
</comment>
<proteinExistence type="predicted"/>
<accession>A0ABQ6BM07</accession>
<keyword evidence="1" id="KW-0812">Transmembrane</keyword>